<evidence type="ECO:0000313" key="3">
    <source>
        <dbReference type="Proteomes" id="UP000326570"/>
    </source>
</evidence>
<protein>
    <recommendedName>
        <fullName evidence="4">Outer membrane beta-barrel protein</fullName>
    </recommendedName>
</protein>
<keyword evidence="1" id="KW-0732">Signal</keyword>
<evidence type="ECO:0000256" key="1">
    <source>
        <dbReference type="SAM" id="SignalP"/>
    </source>
</evidence>
<feature type="chain" id="PRO_5024925595" description="Outer membrane beta-barrel protein" evidence="1">
    <location>
        <begin position="19"/>
        <end position="192"/>
    </location>
</feature>
<sequence>MKKTLILFWLILAAFYHACNAQGLRTDSAEMTSAFQHGVYLEAGGAALLGSLNYEMRYNFPTSNRTIAFRVGGLYLPEGKADGKQKYWQAIPVEVSTYAGKRDLKMEFGLGLTYLQRVYKKDSDNYEAVVKEKGFLPVPRIGLRYEKADTPFFARLALTPLVIGTLKNDSDFILPPVLPWFGLSFGYTFSKQ</sequence>
<comment type="caution">
    <text evidence="2">The sequence shown here is derived from an EMBL/GenBank/DDBJ whole genome shotgun (WGS) entry which is preliminary data.</text>
</comment>
<name>A0A5N1IU45_9BACT</name>
<evidence type="ECO:0008006" key="4">
    <source>
        <dbReference type="Google" id="ProtNLM"/>
    </source>
</evidence>
<proteinExistence type="predicted"/>
<dbReference type="AlphaFoldDB" id="A0A5N1IU45"/>
<feature type="signal peptide" evidence="1">
    <location>
        <begin position="1"/>
        <end position="18"/>
    </location>
</feature>
<dbReference type="Proteomes" id="UP000326570">
    <property type="component" value="Unassembled WGS sequence"/>
</dbReference>
<dbReference type="EMBL" id="VTWT01000007">
    <property type="protein sequence ID" value="KAA9331856.1"/>
    <property type="molecule type" value="Genomic_DNA"/>
</dbReference>
<gene>
    <name evidence="2" type="ORF">F0P94_13745</name>
</gene>
<accession>A0A5N1IU45</accession>
<reference evidence="2 3" key="1">
    <citation type="submission" date="2019-09" db="EMBL/GenBank/DDBJ databases">
        <title>Genome sequence of Adhaeribacter sp. M2.</title>
        <authorList>
            <person name="Srinivasan S."/>
        </authorList>
    </citation>
    <scope>NUCLEOTIDE SEQUENCE [LARGE SCALE GENOMIC DNA]</scope>
    <source>
        <strain evidence="2 3">M2</strain>
    </source>
</reference>
<evidence type="ECO:0000313" key="2">
    <source>
        <dbReference type="EMBL" id="KAA9331856.1"/>
    </source>
</evidence>
<dbReference type="RefSeq" id="WP_150904465.1">
    <property type="nucleotide sequence ID" value="NZ_VTWT01000007.1"/>
</dbReference>
<keyword evidence="3" id="KW-1185">Reference proteome</keyword>
<organism evidence="2 3">
    <name type="scientific">Adhaeribacter soli</name>
    <dbReference type="NCBI Taxonomy" id="2607655"/>
    <lineage>
        <taxon>Bacteria</taxon>
        <taxon>Pseudomonadati</taxon>
        <taxon>Bacteroidota</taxon>
        <taxon>Cytophagia</taxon>
        <taxon>Cytophagales</taxon>
        <taxon>Hymenobacteraceae</taxon>
        <taxon>Adhaeribacter</taxon>
    </lineage>
</organism>